<dbReference type="PANTHER" id="PTHR43304:SF1">
    <property type="entry name" value="PAC DOMAIN-CONTAINING PROTEIN"/>
    <property type="match status" value="1"/>
</dbReference>
<reference evidence="12 13" key="1">
    <citation type="submission" date="2014-09" db="EMBL/GenBank/DDBJ databases">
        <title>Sporocytophaga myxococcoides PG-01 genome sequencing.</title>
        <authorList>
            <person name="Liu L."/>
            <person name="Gao P.J."/>
            <person name="Chen G.J."/>
            <person name="Wang L.S."/>
        </authorList>
    </citation>
    <scope>NUCLEOTIDE SEQUENCE [LARGE SCALE GENOMIC DNA]</scope>
    <source>
        <strain evidence="12 13">PG-01</strain>
    </source>
</reference>
<evidence type="ECO:0000256" key="5">
    <source>
        <dbReference type="ARBA" id="ARBA00022679"/>
    </source>
</evidence>
<keyword evidence="8 10" id="KW-1133">Transmembrane helix</keyword>
<dbReference type="InterPro" id="IPR005467">
    <property type="entry name" value="His_kinase_dom"/>
</dbReference>
<dbReference type="RefSeq" id="WP_052430305.1">
    <property type="nucleotide sequence ID" value="NZ_BBLT01000007.1"/>
</dbReference>
<dbReference type="PROSITE" id="PS50109">
    <property type="entry name" value="HIS_KIN"/>
    <property type="match status" value="1"/>
</dbReference>
<evidence type="ECO:0000256" key="10">
    <source>
        <dbReference type="SAM" id="Phobius"/>
    </source>
</evidence>
<dbReference type="GO" id="GO:0000155">
    <property type="term" value="F:phosphorelay sensor kinase activity"/>
    <property type="evidence" value="ECO:0007669"/>
    <property type="project" value="InterPro"/>
</dbReference>
<evidence type="ECO:0000259" key="11">
    <source>
        <dbReference type="PROSITE" id="PS50109"/>
    </source>
</evidence>
<dbReference type="STRING" id="153721.MYP_3606"/>
<dbReference type="Gene3D" id="3.30.565.10">
    <property type="entry name" value="Histidine kinase-like ATPase, C-terminal domain"/>
    <property type="match status" value="1"/>
</dbReference>
<dbReference type="SUPFAM" id="SSF55874">
    <property type="entry name" value="ATPase domain of HSP90 chaperone/DNA topoisomerase II/histidine kinase"/>
    <property type="match status" value="1"/>
</dbReference>
<accession>A0A098LJ19</accession>
<keyword evidence="4" id="KW-0597">Phosphoprotein</keyword>
<dbReference type="OrthoDB" id="890870at2"/>
<dbReference type="InterPro" id="IPR036097">
    <property type="entry name" value="HisK_dim/P_sf"/>
</dbReference>
<evidence type="ECO:0000313" key="13">
    <source>
        <dbReference type="Proteomes" id="UP000030185"/>
    </source>
</evidence>
<dbReference type="Gene3D" id="1.10.287.130">
    <property type="match status" value="1"/>
</dbReference>
<evidence type="ECO:0000256" key="8">
    <source>
        <dbReference type="ARBA" id="ARBA00022989"/>
    </source>
</evidence>
<evidence type="ECO:0000256" key="1">
    <source>
        <dbReference type="ARBA" id="ARBA00000085"/>
    </source>
</evidence>
<comment type="caution">
    <text evidence="12">The sequence shown here is derived from an EMBL/GenBank/DDBJ whole genome shotgun (WGS) entry which is preliminary data.</text>
</comment>
<dbReference type="Pfam" id="PF02518">
    <property type="entry name" value="HATPase_c"/>
    <property type="match status" value="1"/>
</dbReference>
<evidence type="ECO:0000256" key="7">
    <source>
        <dbReference type="ARBA" id="ARBA00022777"/>
    </source>
</evidence>
<name>A0A098LJ19_9BACT</name>
<comment type="catalytic activity">
    <reaction evidence="1">
        <text>ATP + protein L-histidine = ADP + protein N-phospho-L-histidine.</text>
        <dbReference type="EC" id="2.7.13.3"/>
    </reaction>
</comment>
<comment type="subcellular location">
    <subcellularLocation>
        <location evidence="2">Membrane</location>
        <topology evidence="2">Multi-pass membrane protein</topology>
    </subcellularLocation>
</comment>
<evidence type="ECO:0000256" key="3">
    <source>
        <dbReference type="ARBA" id="ARBA00012438"/>
    </source>
</evidence>
<dbReference type="InterPro" id="IPR029095">
    <property type="entry name" value="NarX-like_N"/>
</dbReference>
<dbReference type="PRINTS" id="PR00344">
    <property type="entry name" value="BCTRLSENSOR"/>
</dbReference>
<keyword evidence="5" id="KW-0808">Transferase</keyword>
<gene>
    <name evidence="12" type="ORF">MYP_3606</name>
</gene>
<dbReference type="InterPro" id="IPR004358">
    <property type="entry name" value="Sig_transdc_His_kin-like_C"/>
</dbReference>
<dbReference type="EC" id="2.7.13.3" evidence="3"/>
<dbReference type="SMART" id="SM00387">
    <property type="entry name" value="HATPase_c"/>
    <property type="match status" value="1"/>
</dbReference>
<dbReference type="InterPro" id="IPR003594">
    <property type="entry name" value="HATPase_dom"/>
</dbReference>
<dbReference type="SUPFAM" id="SSF47384">
    <property type="entry name" value="Homodimeric domain of signal transducing histidine kinase"/>
    <property type="match status" value="1"/>
</dbReference>
<feature type="transmembrane region" description="Helical" evidence="10">
    <location>
        <begin position="195"/>
        <end position="215"/>
    </location>
</feature>
<feature type="transmembrane region" description="Helical" evidence="10">
    <location>
        <begin position="21"/>
        <end position="40"/>
    </location>
</feature>
<dbReference type="eggNOG" id="COG4251">
    <property type="taxonomic scope" value="Bacteria"/>
</dbReference>
<keyword evidence="13" id="KW-1185">Reference proteome</keyword>
<evidence type="ECO:0000256" key="9">
    <source>
        <dbReference type="ARBA" id="ARBA00023136"/>
    </source>
</evidence>
<dbReference type="PANTHER" id="PTHR43304">
    <property type="entry name" value="PHYTOCHROME-LIKE PROTEIN CPH1"/>
    <property type="match status" value="1"/>
</dbReference>
<dbReference type="Pfam" id="PF13675">
    <property type="entry name" value="PilJ"/>
    <property type="match status" value="1"/>
</dbReference>
<evidence type="ECO:0000313" key="12">
    <source>
        <dbReference type="EMBL" id="GAL86377.1"/>
    </source>
</evidence>
<dbReference type="Proteomes" id="UP000030185">
    <property type="component" value="Unassembled WGS sequence"/>
</dbReference>
<dbReference type="GO" id="GO:0016020">
    <property type="term" value="C:membrane"/>
    <property type="evidence" value="ECO:0007669"/>
    <property type="project" value="UniProtKB-SubCell"/>
</dbReference>
<feature type="domain" description="Histidine kinase" evidence="11">
    <location>
        <begin position="281"/>
        <end position="493"/>
    </location>
</feature>
<dbReference type="EMBL" id="BBLT01000007">
    <property type="protein sequence ID" value="GAL86377.1"/>
    <property type="molecule type" value="Genomic_DNA"/>
</dbReference>
<evidence type="ECO:0000256" key="6">
    <source>
        <dbReference type="ARBA" id="ARBA00022692"/>
    </source>
</evidence>
<sequence>MEKAVGHNRIPHDSSRKLTKLYILALSALAFLILLGQILIQRALSNQTKDSYIVNMSGRQRMLSQKICKLCLSIERSPDSLYRAETAQKLRAALAIWSKFHQGLRWGDTSVNLPVNTNHAVELLFEEADTYFNEMYNKARNISSVVTNRQWNSNLIHEDIETILLNETSYLYLMDSIVKEFEKEARLKVLFLKKIEMILFVITFLVLVLEGLFIFRPAVQKISEVIADLTNKEMQLTTLNSQLEIKINERTKELFEKNQELEMKNKQLDKINKDLDNFVYTASHDLKAPIKNIEALFNLLKGQVPETQSKANEITEMMDESIDKFKDVLSELGYIGKAQGEIETGTEKVAFKDVMEEIKLTIKDQVQSSGALITEDFKAAPEISFSLKNLRSILFNLLSNAIKYRDPQRPPMINISTKKIKDYIVLQVTDNGMGIKENEISEIFNMYKRLHNHVEGSGVGMSIVKRILDNNGGKIEVKSKVGVGSTFNVYFRC</sequence>
<dbReference type="InterPro" id="IPR036890">
    <property type="entry name" value="HATPase_C_sf"/>
</dbReference>
<evidence type="ECO:0000256" key="4">
    <source>
        <dbReference type="ARBA" id="ARBA00022553"/>
    </source>
</evidence>
<dbReference type="InterPro" id="IPR052162">
    <property type="entry name" value="Sensor_kinase/Photoreceptor"/>
</dbReference>
<protein>
    <recommendedName>
        <fullName evidence="3">histidine kinase</fullName>
        <ecNumber evidence="3">2.7.13.3</ecNumber>
    </recommendedName>
</protein>
<keyword evidence="7" id="KW-0418">Kinase</keyword>
<evidence type="ECO:0000256" key="2">
    <source>
        <dbReference type="ARBA" id="ARBA00004141"/>
    </source>
</evidence>
<keyword evidence="9 10" id="KW-0472">Membrane</keyword>
<organism evidence="12 13">
    <name type="scientific">Sporocytophaga myxococcoides</name>
    <dbReference type="NCBI Taxonomy" id="153721"/>
    <lineage>
        <taxon>Bacteria</taxon>
        <taxon>Pseudomonadati</taxon>
        <taxon>Bacteroidota</taxon>
        <taxon>Cytophagia</taxon>
        <taxon>Cytophagales</taxon>
        <taxon>Cytophagaceae</taxon>
        <taxon>Sporocytophaga</taxon>
    </lineage>
</organism>
<dbReference type="eggNOG" id="COG4585">
    <property type="taxonomic scope" value="Bacteria"/>
</dbReference>
<dbReference type="AlphaFoldDB" id="A0A098LJ19"/>
<proteinExistence type="predicted"/>
<keyword evidence="6 10" id="KW-0812">Transmembrane</keyword>